<name>A0ABR3JZ42_9AGAR</name>
<proteinExistence type="predicted"/>
<dbReference type="InterPro" id="IPR051966">
    <property type="entry name" value="RPAP3"/>
</dbReference>
<organism evidence="5 6">
    <name type="scientific">Hohenbuehelia grisea</name>
    <dbReference type="NCBI Taxonomy" id="104357"/>
    <lineage>
        <taxon>Eukaryota</taxon>
        <taxon>Fungi</taxon>
        <taxon>Dikarya</taxon>
        <taxon>Basidiomycota</taxon>
        <taxon>Agaricomycotina</taxon>
        <taxon>Agaricomycetes</taxon>
        <taxon>Agaricomycetidae</taxon>
        <taxon>Agaricales</taxon>
        <taxon>Pleurotineae</taxon>
        <taxon>Pleurotaceae</taxon>
        <taxon>Hohenbuehelia</taxon>
    </lineage>
</organism>
<evidence type="ECO:0000256" key="3">
    <source>
        <dbReference type="SAM" id="MobiDB-lite"/>
    </source>
</evidence>
<keyword evidence="2" id="KW-0863">Zinc-finger</keyword>
<dbReference type="SMART" id="SM00028">
    <property type="entry name" value="TPR"/>
    <property type="match status" value="2"/>
</dbReference>
<feature type="zinc finger region" description="C3H1-type" evidence="2">
    <location>
        <begin position="153"/>
        <end position="181"/>
    </location>
</feature>
<dbReference type="EMBL" id="JASNQZ010000001">
    <property type="protein sequence ID" value="KAL0961189.1"/>
    <property type="molecule type" value="Genomic_DNA"/>
</dbReference>
<feature type="domain" description="C3H1-type" evidence="4">
    <location>
        <begin position="153"/>
        <end position="181"/>
    </location>
</feature>
<dbReference type="InterPro" id="IPR019734">
    <property type="entry name" value="TPR_rpt"/>
</dbReference>
<evidence type="ECO:0000259" key="4">
    <source>
        <dbReference type="PROSITE" id="PS50103"/>
    </source>
</evidence>
<sequence length="301" mass="33719">MSNMAAAYLKLEDFRKAEEAAGVALLFDPKNIKARYRRALARKGQRLYSAALTDLETVLKRAPDCEEVVTELKKICELSSADGGMLFEGNTESDDDAPHFDAQEEELEVLSDSSDCNHQGNGIPYKFYNHDGCKKNDSCEYSHAPDLNSIRDKLGKNVCLYSLLRSCKFGPEKCVYSHSQDNLPEHWRNGVLEPLMAFGPRTAAQMAKKVVLSRRHCFVGIDSSPEGASNTKHHKAKKGKKGKKPRNAYRHPLLFDSDDSDYEFRIMHNGFGEGDVEELMMQGVNPWDDDAADVLAALSMY</sequence>
<keyword evidence="2" id="KW-0479">Metal-binding</keyword>
<feature type="domain" description="C3H1-type" evidence="4">
    <location>
        <begin position="119"/>
        <end position="146"/>
    </location>
</feature>
<evidence type="ECO:0000313" key="5">
    <source>
        <dbReference type="EMBL" id="KAL0961189.1"/>
    </source>
</evidence>
<keyword evidence="2" id="KW-0862">Zinc</keyword>
<keyword evidence="1" id="KW-0802">TPR repeat</keyword>
<dbReference type="Proteomes" id="UP001556367">
    <property type="component" value="Unassembled WGS sequence"/>
</dbReference>
<dbReference type="PROSITE" id="PS50103">
    <property type="entry name" value="ZF_C3H1"/>
    <property type="match status" value="2"/>
</dbReference>
<gene>
    <name evidence="5" type="ORF">HGRIS_006159</name>
</gene>
<dbReference type="Gene3D" id="3.30.1370.210">
    <property type="match status" value="1"/>
</dbReference>
<evidence type="ECO:0000256" key="2">
    <source>
        <dbReference type="PROSITE-ProRule" id="PRU00723"/>
    </source>
</evidence>
<dbReference type="InterPro" id="IPR011990">
    <property type="entry name" value="TPR-like_helical_dom_sf"/>
</dbReference>
<keyword evidence="6" id="KW-1185">Reference proteome</keyword>
<dbReference type="Gene3D" id="1.25.40.10">
    <property type="entry name" value="Tetratricopeptide repeat domain"/>
    <property type="match status" value="1"/>
</dbReference>
<feature type="compositionally biased region" description="Basic residues" evidence="3">
    <location>
        <begin position="231"/>
        <end position="249"/>
    </location>
</feature>
<comment type="caution">
    <text evidence="5">The sequence shown here is derived from an EMBL/GenBank/DDBJ whole genome shotgun (WGS) entry which is preliminary data.</text>
</comment>
<dbReference type="SUPFAM" id="SSF48452">
    <property type="entry name" value="TPR-like"/>
    <property type="match status" value="1"/>
</dbReference>
<dbReference type="PANTHER" id="PTHR46423">
    <property type="entry name" value="RNA POLYMERASE II-ASSOCIATED PROTEIN 3"/>
    <property type="match status" value="1"/>
</dbReference>
<feature type="zinc finger region" description="C3H1-type" evidence="2">
    <location>
        <begin position="119"/>
        <end position="146"/>
    </location>
</feature>
<evidence type="ECO:0000256" key="1">
    <source>
        <dbReference type="ARBA" id="ARBA00022803"/>
    </source>
</evidence>
<reference evidence="6" key="1">
    <citation type="submission" date="2024-06" db="EMBL/GenBank/DDBJ databases">
        <title>Multi-omics analyses provide insights into the biosynthesis of the anticancer antibiotic pleurotin in Hohenbuehelia grisea.</title>
        <authorList>
            <person name="Weaver J.A."/>
            <person name="Alberti F."/>
        </authorList>
    </citation>
    <scope>NUCLEOTIDE SEQUENCE [LARGE SCALE GENOMIC DNA]</scope>
    <source>
        <strain evidence="6">T-177</strain>
    </source>
</reference>
<protein>
    <recommendedName>
        <fullName evidence="4">C3H1-type domain-containing protein</fullName>
    </recommendedName>
</protein>
<accession>A0ABR3JZ42</accession>
<dbReference type="PANTHER" id="PTHR46423:SF1">
    <property type="entry name" value="RNA POLYMERASE II-ASSOCIATED PROTEIN 3"/>
    <property type="match status" value="1"/>
</dbReference>
<evidence type="ECO:0000313" key="6">
    <source>
        <dbReference type="Proteomes" id="UP001556367"/>
    </source>
</evidence>
<feature type="region of interest" description="Disordered" evidence="3">
    <location>
        <begin position="223"/>
        <end position="254"/>
    </location>
</feature>
<dbReference type="InterPro" id="IPR000571">
    <property type="entry name" value="Znf_CCCH"/>
</dbReference>